<organism evidence="1 2">
    <name type="scientific">Dreissena polymorpha</name>
    <name type="common">Zebra mussel</name>
    <name type="synonym">Mytilus polymorpha</name>
    <dbReference type="NCBI Taxonomy" id="45954"/>
    <lineage>
        <taxon>Eukaryota</taxon>
        <taxon>Metazoa</taxon>
        <taxon>Spiralia</taxon>
        <taxon>Lophotrochozoa</taxon>
        <taxon>Mollusca</taxon>
        <taxon>Bivalvia</taxon>
        <taxon>Autobranchia</taxon>
        <taxon>Heteroconchia</taxon>
        <taxon>Euheterodonta</taxon>
        <taxon>Imparidentia</taxon>
        <taxon>Neoheterodontei</taxon>
        <taxon>Myida</taxon>
        <taxon>Dreissenoidea</taxon>
        <taxon>Dreissenidae</taxon>
        <taxon>Dreissena</taxon>
    </lineage>
</organism>
<reference evidence="1" key="2">
    <citation type="submission" date="2020-11" db="EMBL/GenBank/DDBJ databases">
        <authorList>
            <person name="McCartney M.A."/>
            <person name="Auch B."/>
            <person name="Kono T."/>
            <person name="Mallez S."/>
            <person name="Becker A."/>
            <person name="Gohl D.M."/>
            <person name="Silverstein K.A.T."/>
            <person name="Koren S."/>
            <person name="Bechman K.B."/>
            <person name="Herman A."/>
            <person name="Abrahante J.E."/>
            <person name="Garbe J."/>
        </authorList>
    </citation>
    <scope>NUCLEOTIDE SEQUENCE</scope>
    <source>
        <strain evidence="1">Duluth1</strain>
        <tissue evidence="1">Whole animal</tissue>
    </source>
</reference>
<comment type="caution">
    <text evidence="1">The sequence shown here is derived from an EMBL/GenBank/DDBJ whole genome shotgun (WGS) entry which is preliminary data.</text>
</comment>
<name>A0A9D4QZ71_DREPO</name>
<dbReference type="Proteomes" id="UP000828390">
    <property type="component" value="Unassembled WGS sequence"/>
</dbReference>
<dbReference type="EMBL" id="JAIWYP010000003">
    <property type="protein sequence ID" value="KAH3847440.1"/>
    <property type="molecule type" value="Genomic_DNA"/>
</dbReference>
<dbReference type="AlphaFoldDB" id="A0A9D4QZ71"/>
<evidence type="ECO:0000313" key="2">
    <source>
        <dbReference type="Proteomes" id="UP000828390"/>
    </source>
</evidence>
<reference evidence="1" key="1">
    <citation type="journal article" date="2019" name="bioRxiv">
        <title>The Genome of the Zebra Mussel, Dreissena polymorpha: A Resource for Invasive Species Research.</title>
        <authorList>
            <person name="McCartney M.A."/>
            <person name="Auch B."/>
            <person name="Kono T."/>
            <person name="Mallez S."/>
            <person name="Zhang Y."/>
            <person name="Obille A."/>
            <person name="Becker A."/>
            <person name="Abrahante J.E."/>
            <person name="Garbe J."/>
            <person name="Badalamenti J.P."/>
            <person name="Herman A."/>
            <person name="Mangelson H."/>
            <person name="Liachko I."/>
            <person name="Sullivan S."/>
            <person name="Sone E.D."/>
            <person name="Koren S."/>
            <person name="Silverstein K.A.T."/>
            <person name="Beckman K.B."/>
            <person name="Gohl D.M."/>
        </authorList>
    </citation>
    <scope>NUCLEOTIDE SEQUENCE</scope>
    <source>
        <strain evidence="1">Duluth1</strain>
        <tissue evidence="1">Whole animal</tissue>
    </source>
</reference>
<keyword evidence="2" id="KW-1185">Reference proteome</keyword>
<accession>A0A9D4QZ71</accession>
<protein>
    <submittedName>
        <fullName evidence="1">Uncharacterized protein</fullName>
    </submittedName>
</protein>
<proteinExistence type="predicted"/>
<sequence length="65" mass="7390">MRSELRKFSSDVNLDPDIQAALKQMDSMWTACWRKFKNTMEEEGAVILVQKELLMSAVGPSDVNV</sequence>
<evidence type="ECO:0000313" key="1">
    <source>
        <dbReference type="EMBL" id="KAH3847440.1"/>
    </source>
</evidence>
<gene>
    <name evidence="1" type="ORF">DPMN_089761</name>
</gene>